<dbReference type="EMBL" id="AVOT02049726">
    <property type="protein sequence ID" value="MBW0544877.1"/>
    <property type="molecule type" value="Genomic_DNA"/>
</dbReference>
<proteinExistence type="predicted"/>
<evidence type="ECO:0000313" key="3">
    <source>
        <dbReference type="Proteomes" id="UP000765509"/>
    </source>
</evidence>
<feature type="region of interest" description="Disordered" evidence="1">
    <location>
        <begin position="1"/>
        <end position="32"/>
    </location>
</feature>
<dbReference type="OrthoDB" id="7391519at2759"/>
<dbReference type="AlphaFoldDB" id="A0A9Q3FWJ7"/>
<comment type="caution">
    <text evidence="2">The sequence shown here is derived from an EMBL/GenBank/DDBJ whole genome shotgun (WGS) entry which is preliminary data.</text>
</comment>
<evidence type="ECO:0000256" key="1">
    <source>
        <dbReference type="SAM" id="MobiDB-lite"/>
    </source>
</evidence>
<protein>
    <submittedName>
        <fullName evidence="2">Uncharacterized protein</fullName>
    </submittedName>
</protein>
<keyword evidence="3" id="KW-1185">Reference proteome</keyword>
<name>A0A9Q3FWJ7_9BASI</name>
<organism evidence="2 3">
    <name type="scientific">Austropuccinia psidii MF-1</name>
    <dbReference type="NCBI Taxonomy" id="1389203"/>
    <lineage>
        <taxon>Eukaryota</taxon>
        <taxon>Fungi</taxon>
        <taxon>Dikarya</taxon>
        <taxon>Basidiomycota</taxon>
        <taxon>Pucciniomycotina</taxon>
        <taxon>Pucciniomycetes</taxon>
        <taxon>Pucciniales</taxon>
        <taxon>Sphaerophragmiaceae</taxon>
        <taxon>Austropuccinia</taxon>
    </lineage>
</organism>
<dbReference type="Proteomes" id="UP000765509">
    <property type="component" value="Unassembled WGS sequence"/>
</dbReference>
<sequence length="126" mass="14713">MASNTQADFATRNIDTNKQNDNKDTSSIEWPTETIQTNLSQEFLFFQPNCHNRYDSTISVLNSELTYTTLLLQEPWVNPHNWLPPTHQNWHRITPTPNPRNHKPAFTSTSRYHLTKSSTNHKKATY</sequence>
<reference evidence="2" key="1">
    <citation type="submission" date="2021-03" db="EMBL/GenBank/DDBJ databases">
        <title>Draft genome sequence of rust myrtle Austropuccinia psidii MF-1, a brazilian biotype.</title>
        <authorList>
            <person name="Quecine M.C."/>
            <person name="Pachon D.M.R."/>
            <person name="Bonatelli M.L."/>
            <person name="Correr F.H."/>
            <person name="Franceschini L.M."/>
            <person name="Leite T.F."/>
            <person name="Margarido G.R.A."/>
            <person name="Almeida C.A."/>
            <person name="Ferrarezi J.A."/>
            <person name="Labate C.A."/>
        </authorList>
    </citation>
    <scope>NUCLEOTIDE SEQUENCE</scope>
    <source>
        <strain evidence="2">MF-1</strain>
    </source>
</reference>
<gene>
    <name evidence="2" type="ORF">O181_084592</name>
</gene>
<feature type="compositionally biased region" description="Polar residues" evidence="1">
    <location>
        <begin position="1"/>
        <end position="17"/>
    </location>
</feature>
<evidence type="ECO:0000313" key="2">
    <source>
        <dbReference type="EMBL" id="MBW0544877.1"/>
    </source>
</evidence>
<accession>A0A9Q3FWJ7</accession>